<sequence>MLYVKALHVIFIVTWFAGLFYIVRLFIYQVEANEKPEPDRSILIKEYKRNSSRLWFGITWPSAILTLIFGTWVLSYVPSYLSLGFMHIKLGLVLLLYVYHFLCHRIFKSLQKDEYKYSSQQLRVWNEVATILLVGIVFIIILKSALSMIWGLAGLIGFTVVLMLAIRLYKKVREKNEKS</sequence>
<evidence type="ECO:0000256" key="3">
    <source>
        <dbReference type="ARBA" id="ARBA00006501"/>
    </source>
</evidence>
<evidence type="ECO:0000256" key="1">
    <source>
        <dbReference type="ARBA" id="ARBA00004651"/>
    </source>
</evidence>
<dbReference type="GO" id="GO:0005886">
    <property type="term" value="C:plasma membrane"/>
    <property type="evidence" value="ECO:0007669"/>
    <property type="project" value="UniProtKB-SubCell"/>
</dbReference>
<comment type="pathway">
    <text evidence="2 14 15">Porphyrin-containing compound metabolism; protoporphyrin-IX biosynthesis; protoporphyrin-IX from protoporphyrinogen-IX: step 1/1.</text>
</comment>
<organism evidence="16 17">
    <name type="scientific">Fulvivirga sediminis</name>
    <dbReference type="NCBI Taxonomy" id="2803949"/>
    <lineage>
        <taxon>Bacteria</taxon>
        <taxon>Pseudomonadati</taxon>
        <taxon>Bacteroidota</taxon>
        <taxon>Cytophagia</taxon>
        <taxon>Cytophagales</taxon>
        <taxon>Fulvivirgaceae</taxon>
        <taxon>Fulvivirga</taxon>
    </lineage>
</organism>
<reference evidence="16" key="1">
    <citation type="submission" date="2021-01" db="EMBL/GenBank/DDBJ databases">
        <title>Fulvivirga kasyanovii gen. nov., sp nov., a novel member of the phylum Bacteroidetes isolated from seawater in a mussel farm.</title>
        <authorList>
            <person name="Zhao L.-H."/>
            <person name="Wang Z.-J."/>
        </authorList>
    </citation>
    <scope>NUCLEOTIDE SEQUENCE</scope>
    <source>
        <strain evidence="16">2943</strain>
    </source>
</reference>
<evidence type="ECO:0000256" key="7">
    <source>
        <dbReference type="ARBA" id="ARBA00022692"/>
    </source>
</evidence>
<feature type="transmembrane region" description="Helical" evidence="14">
    <location>
        <begin position="124"/>
        <end position="142"/>
    </location>
</feature>
<dbReference type="PANTHER" id="PTHR40255">
    <property type="entry name" value="UPF0093 MEMBRANE PROTEIN SLR1790"/>
    <property type="match status" value="1"/>
</dbReference>
<keyword evidence="17" id="KW-1185">Reference proteome</keyword>
<comment type="subcellular location">
    <subcellularLocation>
        <location evidence="1 14">Cell membrane</location>
        <topology evidence="1 14">Multi-pass membrane protein</topology>
    </subcellularLocation>
</comment>
<feature type="transmembrane region" description="Helical" evidence="14">
    <location>
        <begin position="148"/>
        <end position="169"/>
    </location>
</feature>
<evidence type="ECO:0000313" key="17">
    <source>
        <dbReference type="Proteomes" id="UP000659388"/>
    </source>
</evidence>
<comment type="cofactor">
    <cofactor evidence="14 15">
        <name>heme b</name>
        <dbReference type="ChEBI" id="CHEBI:60344"/>
    </cofactor>
    <text evidence="14 15">Binds 1 heme b (iron(II)-protoporphyrin IX) group per subunit.</text>
</comment>
<evidence type="ECO:0000256" key="15">
    <source>
        <dbReference type="PIRNR" id="PIRNR004638"/>
    </source>
</evidence>
<evidence type="ECO:0000256" key="11">
    <source>
        <dbReference type="ARBA" id="ARBA00023004"/>
    </source>
</evidence>
<keyword evidence="5 14" id="KW-1003">Cell membrane</keyword>
<dbReference type="EMBL" id="JAESIY010000001">
    <property type="protein sequence ID" value="MBL3655051.1"/>
    <property type="molecule type" value="Genomic_DNA"/>
</dbReference>
<evidence type="ECO:0000256" key="10">
    <source>
        <dbReference type="ARBA" id="ARBA00023002"/>
    </source>
</evidence>
<protein>
    <recommendedName>
        <fullName evidence="4 14">Protoporphyrinogen IX oxidase</fullName>
        <shortName evidence="14">PPO</shortName>
        <ecNumber evidence="14 15">1.3.99.-</ecNumber>
    </recommendedName>
</protein>
<dbReference type="HAMAP" id="MF_02239">
    <property type="entry name" value="HemJ"/>
    <property type="match status" value="1"/>
</dbReference>
<evidence type="ECO:0000256" key="6">
    <source>
        <dbReference type="ARBA" id="ARBA00022617"/>
    </source>
</evidence>
<proteinExistence type="inferred from homology"/>
<dbReference type="PANTHER" id="PTHR40255:SF1">
    <property type="entry name" value="PROTOPORPHYRINOGEN IX OXIDASE"/>
    <property type="match status" value="1"/>
</dbReference>
<evidence type="ECO:0000256" key="8">
    <source>
        <dbReference type="ARBA" id="ARBA00022723"/>
    </source>
</evidence>
<dbReference type="Proteomes" id="UP000659388">
    <property type="component" value="Unassembled WGS sequence"/>
</dbReference>
<keyword evidence="9 14" id="KW-1133">Transmembrane helix</keyword>
<gene>
    <name evidence="16" type="ORF">JL102_02840</name>
</gene>
<comment type="similarity">
    <text evidence="3 14 15">Belongs to the HemJ family.</text>
</comment>
<evidence type="ECO:0000256" key="14">
    <source>
        <dbReference type="HAMAP-Rule" id="MF_02239"/>
    </source>
</evidence>
<feature type="transmembrane region" description="Helical" evidence="14">
    <location>
        <begin position="6"/>
        <end position="27"/>
    </location>
</feature>
<feature type="binding site" description="axial binding residue" evidence="14">
    <location>
        <position position="8"/>
    </location>
    <ligand>
        <name>heme</name>
        <dbReference type="ChEBI" id="CHEBI:30413"/>
    </ligand>
    <ligandPart>
        <name>Fe</name>
        <dbReference type="ChEBI" id="CHEBI:18248"/>
    </ligandPart>
</feature>
<keyword evidence="7 14" id="KW-0812">Transmembrane</keyword>
<dbReference type="InterPro" id="IPR005265">
    <property type="entry name" value="HemJ-like"/>
</dbReference>
<keyword evidence="6 14" id="KW-0349">Heme</keyword>
<evidence type="ECO:0000256" key="5">
    <source>
        <dbReference type="ARBA" id="ARBA00022475"/>
    </source>
</evidence>
<comment type="catalytic activity">
    <reaction evidence="13 14 15">
        <text>protoporphyrinogen IX + 3 A = protoporphyrin IX + 3 AH2</text>
        <dbReference type="Rhea" id="RHEA:62000"/>
        <dbReference type="ChEBI" id="CHEBI:13193"/>
        <dbReference type="ChEBI" id="CHEBI:17499"/>
        <dbReference type="ChEBI" id="CHEBI:57306"/>
        <dbReference type="ChEBI" id="CHEBI:57307"/>
    </reaction>
</comment>
<evidence type="ECO:0000256" key="2">
    <source>
        <dbReference type="ARBA" id="ARBA00005073"/>
    </source>
</evidence>
<dbReference type="RefSeq" id="WP_202242179.1">
    <property type="nucleotide sequence ID" value="NZ_JAESIY010000001.1"/>
</dbReference>
<accession>A0A937F4V8</accession>
<comment type="function">
    <text evidence="14 15">Catalyzes the oxidation of protoporphyrinogen IX to protoporphyrin IX.</text>
</comment>
<name>A0A937F4V8_9BACT</name>
<evidence type="ECO:0000313" key="16">
    <source>
        <dbReference type="EMBL" id="MBL3655051.1"/>
    </source>
</evidence>
<dbReference type="GO" id="GO:0006782">
    <property type="term" value="P:protoporphyrinogen IX biosynthetic process"/>
    <property type="evidence" value="ECO:0007669"/>
    <property type="project" value="UniProtKB-UniRule"/>
</dbReference>
<evidence type="ECO:0000256" key="4">
    <source>
        <dbReference type="ARBA" id="ARBA00017504"/>
    </source>
</evidence>
<feature type="transmembrane region" description="Helical" evidence="14">
    <location>
        <begin position="80"/>
        <end position="103"/>
    </location>
</feature>
<keyword evidence="11 14" id="KW-0408">Iron</keyword>
<keyword evidence="8 14" id="KW-0479">Metal-binding</keyword>
<dbReference type="PIRSF" id="PIRSF004638">
    <property type="entry name" value="UCP004638"/>
    <property type="match status" value="1"/>
</dbReference>
<dbReference type="AlphaFoldDB" id="A0A937F4V8"/>
<feature type="binding site" description="axial binding residue" evidence="14">
    <location>
        <position position="89"/>
    </location>
    <ligand>
        <name>heme</name>
        <dbReference type="ChEBI" id="CHEBI:30413"/>
    </ligand>
    <ligandPart>
        <name>Fe</name>
        <dbReference type="ChEBI" id="CHEBI:18248"/>
    </ligandPart>
</feature>
<comment type="subunit">
    <text evidence="14">Homodimer.</text>
</comment>
<dbReference type="EC" id="1.3.99.-" evidence="14 15"/>
<evidence type="ECO:0000256" key="9">
    <source>
        <dbReference type="ARBA" id="ARBA00022989"/>
    </source>
</evidence>
<keyword evidence="12 14" id="KW-0472">Membrane</keyword>
<dbReference type="GO" id="GO:0046872">
    <property type="term" value="F:metal ion binding"/>
    <property type="evidence" value="ECO:0007669"/>
    <property type="project" value="UniProtKB-UniRule"/>
</dbReference>
<evidence type="ECO:0000256" key="13">
    <source>
        <dbReference type="ARBA" id="ARBA00048390"/>
    </source>
</evidence>
<feature type="transmembrane region" description="Helical" evidence="14">
    <location>
        <begin position="54"/>
        <end position="74"/>
    </location>
</feature>
<keyword evidence="10 14" id="KW-0560">Oxidoreductase</keyword>
<dbReference type="Pfam" id="PF03653">
    <property type="entry name" value="UPF0093"/>
    <property type="match status" value="1"/>
</dbReference>
<evidence type="ECO:0000256" key="12">
    <source>
        <dbReference type="ARBA" id="ARBA00023136"/>
    </source>
</evidence>
<comment type="caution">
    <text evidence="16">The sequence shown here is derived from an EMBL/GenBank/DDBJ whole genome shotgun (WGS) entry which is preliminary data.</text>
</comment>
<dbReference type="GO" id="GO:0070818">
    <property type="term" value="F:protoporphyrinogen oxidase activity"/>
    <property type="evidence" value="ECO:0007669"/>
    <property type="project" value="UniProtKB-UniRule"/>
</dbReference>